<dbReference type="Gene3D" id="1.10.10.60">
    <property type="entry name" value="Homeodomain-like"/>
    <property type="match status" value="1"/>
</dbReference>
<dbReference type="PANTHER" id="PTHR43130">
    <property type="entry name" value="ARAC-FAMILY TRANSCRIPTIONAL REGULATOR"/>
    <property type="match status" value="1"/>
</dbReference>
<dbReference type="InterPro" id="IPR018060">
    <property type="entry name" value="HTH_AraC"/>
</dbReference>
<dbReference type="InterPro" id="IPR020449">
    <property type="entry name" value="Tscrpt_reg_AraC-type_HTH"/>
</dbReference>
<dbReference type="SUPFAM" id="SSF52317">
    <property type="entry name" value="Class I glutamine amidotransferase-like"/>
    <property type="match status" value="1"/>
</dbReference>
<dbReference type="PROSITE" id="PS01124">
    <property type="entry name" value="HTH_ARAC_FAMILY_2"/>
    <property type="match status" value="1"/>
</dbReference>
<dbReference type="PANTHER" id="PTHR43130:SF3">
    <property type="entry name" value="HTH-TYPE TRANSCRIPTIONAL REGULATOR RV1931C"/>
    <property type="match status" value="1"/>
</dbReference>
<gene>
    <name evidence="5" type="ORF">ACFOSU_14760</name>
</gene>
<dbReference type="RefSeq" id="WP_380690700.1">
    <property type="nucleotide sequence ID" value="NZ_JBHRSS010000007.1"/>
</dbReference>
<keyword evidence="6" id="KW-1185">Reference proteome</keyword>
<dbReference type="CDD" id="cd03136">
    <property type="entry name" value="GATase1_AraC_ArgR_like"/>
    <property type="match status" value="1"/>
</dbReference>
<comment type="caution">
    <text evidence="5">The sequence shown here is derived from an EMBL/GenBank/DDBJ whole genome shotgun (WGS) entry which is preliminary data.</text>
</comment>
<dbReference type="Proteomes" id="UP001595462">
    <property type="component" value="Unassembled WGS sequence"/>
</dbReference>
<sequence length="356" mass="39387">MKPTHADRHAPLSQAQLSVGFVLMPKFTMLPFAAFVDCLRLAADEGDTSRPIYCRWTFMTPDGATALSSCGATVGPCVAFQAPEQFDYVVVSGGLLPDGPAADAATVTYLRRAAAAGVPLVGLCTGPFAMIQAGLMHKRRCCVSWYHYHDLTRRFPDVIPVADRLFVVDADRITCSGGIAAADLAAWMVERHIGRAWAQKSLSIMLIDRARRGSTAQPQPAFYDNVSDNRVRRALLMIEQRLSDPLHTDELAAALDVSRRQLERGFRDELGMSPSQFGRDLRLRYGFWLLSHTNRSVAEVSSECGFSDNAHFSRHFLKLFGYQPSKVRKQTTPPDLPSRAIRNEPGAILFQQASEK</sequence>
<evidence type="ECO:0000313" key="6">
    <source>
        <dbReference type="Proteomes" id="UP001595462"/>
    </source>
</evidence>
<protein>
    <submittedName>
        <fullName evidence="5">GlxA family transcriptional regulator</fullName>
    </submittedName>
</protein>
<proteinExistence type="predicted"/>
<dbReference type="InterPro" id="IPR009057">
    <property type="entry name" value="Homeodomain-like_sf"/>
</dbReference>
<organism evidence="5 6">
    <name type="scientific">Salinisphaera aquimarina</name>
    <dbReference type="NCBI Taxonomy" id="2094031"/>
    <lineage>
        <taxon>Bacteria</taxon>
        <taxon>Pseudomonadati</taxon>
        <taxon>Pseudomonadota</taxon>
        <taxon>Gammaproteobacteria</taxon>
        <taxon>Salinisphaerales</taxon>
        <taxon>Salinisphaeraceae</taxon>
        <taxon>Salinisphaera</taxon>
    </lineage>
</organism>
<dbReference type="InterPro" id="IPR029062">
    <property type="entry name" value="Class_I_gatase-like"/>
</dbReference>
<name>A0ABV7ERK5_9GAMM</name>
<feature type="domain" description="HTH araC/xylS-type" evidence="4">
    <location>
        <begin position="232"/>
        <end position="330"/>
    </location>
</feature>
<evidence type="ECO:0000256" key="3">
    <source>
        <dbReference type="ARBA" id="ARBA00023163"/>
    </source>
</evidence>
<evidence type="ECO:0000313" key="5">
    <source>
        <dbReference type="EMBL" id="MFC3105140.1"/>
    </source>
</evidence>
<accession>A0ABV7ERK5</accession>
<dbReference type="SMART" id="SM00342">
    <property type="entry name" value="HTH_ARAC"/>
    <property type="match status" value="1"/>
</dbReference>
<keyword evidence="3" id="KW-0804">Transcription</keyword>
<dbReference type="SUPFAM" id="SSF46689">
    <property type="entry name" value="Homeodomain-like"/>
    <property type="match status" value="2"/>
</dbReference>
<dbReference type="Pfam" id="PF01965">
    <property type="entry name" value="DJ-1_PfpI"/>
    <property type="match status" value="1"/>
</dbReference>
<dbReference type="InterPro" id="IPR052158">
    <property type="entry name" value="INH-QAR"/>
</dbReference>
<keyword evidence="1" id="KW-0805">Transcription regulation</keyword>
<evidence type="ECO:0000259" key="4">
    <source>
        <dbReference type="PROSITE" id="PS01124"/>
    </source>
</evidence>
<dbReference type="PRINTS" id="PR00032">
    <property type="entry name" value="HTHARAC"/>
</dbReference>
<dbReference type="Gene3D" id="3.40.50.880">
    <property type="match status" value="1"/>
</dbReference>
<evidence type="ECO:0000256" key="1">
    <source>
        <dbReference type="ARBA" id="ARBA00023015"/>
    </source>
</evidence>
<dbReference type="Pfam" id="PF12833">
    <property type="entry name" value="HTH_18"/>
    <property type="match status" value="1"/>
</dbReference>
<reference evidence="6" key="1">
    <citation type="journal article" date="2019" name="Int. J. Syst. Evol. Microbiol.">
        <title>The Global Catalogue of Microorganisms (GCM) 10K type strain sequencing project: providing services to taxonomists for standard genome sequencing and annotation.</title>
        <authorList>
            <consortium name="The Broad Institute Genomics Platform"/>
            <consortium name="The Broad Institute Genome Sequencing Center for Infectious Disease"/>
            <person name="Wu L."/>
            <person name="Ma J."/>
        </authorList>
    </citation>
    <scope>NUCLEOTIDE SEQUENCE [LARGE SCALE GENOMIC DNA]</scope>
    <source>
        <strain evidence="6">KCTC 52640</strain>
    </source>
</reference>
<dbReference type="InterPro" id="IPR002818">
    <property type="entry name" value="DJ-1/PfpI"/>
</dbReference>
<evidence type="ECO:0000256" key="2">
    <source>
        <dbReference type="ARBA" id="ARBA00023125"/>
    </source>
</evidence>
<keyword evidence="2" id="KW-0238">DNA-binding</keyword>
<dbReference type="EMBL" id="JBHRSS010000007">
    <property type="protein sequence ID" value="MFC3105140.1"/>
    <property type="molecule type" value="Genomic_DNA"/>
</dbReference>